<dbReference type="EC" id="6.5.1.2" evidence="2 14"/>
<evidence type="ECO:0000256" key="12">
    <source>
        <dbReference type="ARBA" id="ARBA00034005"/>
    </source>
</evidence>
<comment type="function">
    <text evidence="1 14">DNA ligase that catalyzes the formation of phosphodiester linkages between 5'-phosphoryl and 3'-hydroxyl groups in double-stranded DNA using NAD as a coenzyme and as the energy source for the reaction. It is essential for DNA replication and repair of damaged DNA.</text>
</comment>
<dbReference type="SUPFAM" id="SSF56091">
    <property type="entry name" value="DNA ligase/mRNA capping enzyme, catalytic domain"/>
    <property type="match status" value="1"/>
</dbReference>
<evidence type="ECO:0000256" key="14">
    <source>
        <dbReference type="HAMAP-Rule" id="MF_01588"/>
    </source>
</evidence>
<comment type="cofactor">
    <cofactor evidence="14">
        <name>Mg(2+)</name>
        <dbReference type="ChEBI" id="CHEBI:18420"/>
    </cofactor>
    <cofactor evidence="14">
        <name>Mn(2+)</name>
        <dbReference type="ChEBI" id="CHEBI:29035"/>
    </cofactor>
</comment>
<comment type="caution">
    <text evidence="16">The sequence shown here is derived from an EMBL/GenBank/DDBJ whole genome shotgun (WGS) entry which is preliminary data.</text>
</comment>
<keyword evidence="6 14" id="KW-0479">Metal-binding</keyword>
<dbReference type="InterPro" id="IPR041663">
    <property type="entry name" value="DisA/LigA_HHH"/>
</dbReference>
<dbReference type="GO" id="GO:0006281">
    <property type="term" value="P:DNA repair"/>
    <property type="evidence" value="ECO:0007669"/>
    <property type="project" value="UniProtKB-KW"/>
</dbReference>
<dbReference type="SUPFAM" id="SSF50249">
    <property type="entry name" value="Nucleic acid-binding proteins"/>
    <property type="match status" value="1"/>
</dbReference>
<comment type="similarity">
    <text evidence="13 14">Belongs to the NAD-dependent DNA ligase family. LigA subfamily.</text>
</comment>
<evidence type="ECO:0000256" key="1">
    <source>
        <dbReference type="ARBA" id="ARBA00004067"/>
    </source>
</evidence>
<evidence type="ECO:0000256" key="9">
    <source>
        <dbReference type="ARBA" id="ARBA00022842"/>
    </source>
</evidence>
<dbReference type="GO" id="GO:0006260">
    <property type="term" value="P:DNA replication"/>
    <property type="evidence" value="ECO:0007669"/>
    <property type="project" value="UniProtKB-KW"/>
</dbReference>
<dbReference type="PANTHER" id="PTHR23389:SF9">
    <property type="entry name" value="DNA LIGASE"/>
    <property type="match status" value="1"/>
</dbReference>
<feature type="binding site" evidence="14">
    <location>
        <position position="461"/>
    </location>
    <ligand>
        <name>Zn(2+)</name>
        <dbReference type="ChEBI" id="CHEBI:29105"/>
    </ligand>
</feature>
<dbReference type="InterPro" id="IPR013839">
    <property type="entry name" value="DNAligase_adenylation"/>
</dbReference>
<dbReference type="InterPro" id="IPR036420">
    <property type="entry name" value="BRCT_dom_sf"/>
</dbReference>
<dbReference type="InterPro" id="IPR013840">
    <property type="entry name" value="DNAligase_N"/>
</dbReference>
<accession>A0A1G2KRT7</accession>
<name>A0A1G2KRT7_9BACT</name>
<dbReference type="InterPro" id="IPR001357">
    <property type="entry name" value="BRCT_dom"/>
</dbReference>
<dbReference type="PROSITE" id="PS50172">
    <property type="entry name" value="BRCT"/>
    <property type="match status" value="1"/>
</dbReference>
<dbReference type="Gene3D" id="1.10.287.610">
    <property type="entry name" value="Helix hairpin bin"/>
    <property type="match status" value="1"/>
</dbReference>
<dbReference type="Gene3D" id="1.10.150.20">
    <property type="entry name" value="5' to 3' exonuclease, C-terminal subdomain"/>
    <property type="match status" value="2"/>
</dbReference>
<keyword evidence="4 14" id="KW-0436">Ligase</keyword>
<evidence type="ECO:0000256" key="10">
    <source>
        <dbReference type="ARBA" id="ARBA00023027"/>
    </source>
</evidence>
<feature type="binding site" evidence="14">
    <location>
        <position position="344"/>
    </location>
    <ligand>
        <name>NAD(+)</name>
        <dbReference type="ChEBI" id="CHEBI:57540"/>
    </ligand>
</feature>
<reference evidence="16 17" key="1">
    <citation type="journal article" date="2016" name="Nat. Commun.">
        <title>Thousands of microbial genomes shed light on interconnected biogeochemical processes in an aquifer system.</title>
        <authorList>
            <person name="Anantharaman K."/>
            <person name="Brown C.T."/>
            <person name="Hug L.A."/>
            <person name="Sharon I."/>
            <person name="Castelle C.J."/>
            <person name="Probst A.J."/>
            <person name="Thomas B.C."/>
            <person name="Singh A."/>
            <person name="Wilkins M.J."/>
            <person name="Karaoz U."/>
            <person name="Brodie E.L."/>
            <person name="Williams K.H."/>
            <person name="Hubbard S.S."/>
            <person name="Banfield J.F."/>
        </authorList>
    </citation>
    <scope>NUCLEOTIDE SEQUENCE [LARGE SCALE GENOMIC DNA]</scope>
</reference>
<dbReference type="GO" id="GO:0046872">
    <property type="term" value="F:metal ion binding"/>
    <property type="evidence" value="ECO:0007669"/>
    <property type="project" value="UniProtKB-KW"/>
</dbReference>
<dbReference type="GO" id="GO:0003911">
    <property type="term" value="F:DNA ligase (NAD+) activity"/>
    <property type="evidence" value="ECO:0007669"/>
    <property type="project" value="UniProtKB-UniRule"/>
</dbReference>
<dbReference type="AlphaFoldDB" id="A0A1G2KRT7"/>
<evidence type="ECO:0000256" key="2">
    <source>
        <dbReference type="ARBA" id="ARBA00012722"/>
    </source>
</evidence>
<dbReference type="Gene3D" id="2.40.50.140">
    <property type="entry name" value="Nucleic acid-binding proteins"/>
    <property type="match status" value="1"/>
</dbReference>
<evidence type="ECO:0000256" key="4">
    <source>
        <dbReference type="ARBA" id="ARBA00022598"/>
    </source>
</evidence>
<dbReference type="EMBL" id="MHQK01000033">
    <property type="protein sequence ID" value="OHA01191.1"/>
    <property type="molecule type" value="Genomic_DNA"/>
</dbReference>
<dbReference type="Pfam" id="PF00533">
    <property type="entry name" value="BRCT"/>
    <property type="match status" value="1"/>
</dbReference>
<dbReference type="Pfam" id="PF01653">
    <property type="entry name" value="DNA_ligase_aden"/>
    <property type="match status" value="2"/>
</dbReference>
<protein>
    <recommendedName>
        <fullName evidence="3 14">DNA ligase</fullName>
        <ecNumber evidence="2 14">6.5.1.2</ecNumber>
    </recommendedName>
    <alternativeName>
        <fullName evidence="14">Polydeoxyribonucleotide synthase [NAD(+)]</fullName>
    </alternativeName>
</protein>
<keyword evidence="7 14" id="KW-0227">DNA damage</keyword>
<proteinExistence type="inferred from homology"/>
<evidence type="ECO:0000256" key="5">
    <source>
        <dbReference type="ARBA" id="ARBA00022705"/>
    </source>
</evidence>
<dbReference type="HAMAP" id="MF_01588">
    <property type="entry name" value="DNA_ligase_A"/>
    <property type="match status" value="1"/>
</dbReference>
<feature type="domain" description="BRCT" evidence="15">
    <location>
        <begin position="619"/>
        <end position="696"/>
    </location>
</feature>
<feature type="binding site" evidence="14">
    <location>
        <position position="438"/>
    </location>
    <ligand>
        <name>Zn(2+)</name>
        <dbReference type="ChEBI" id="CHEBI:29105"/>
    </ligand>
</feature>
<feature type="binding site" evidence="14">
    <location>
        <position position="121"/>
    </location>
    <ligand>
        <name>NAD(+)</name>
        <dbReference type="ChEBI" id="CHEBI:57540"/>
    </ligand>
</feature>
<dbReference type="PANTHER" id="PTHR23389">
    <property type="entry name" value="CHROMOSOME TRANSMISSION FIDELITY FACTOR 18"/>
    <property type="match status" value="1"/>
</dbReference>
<dbReference type="Gene3D" id="6.20.10.30">
    <property type="match status" value="1"/>
</dbReference>
<evidence type="ECO:0000256" key="7">
    <source>
        <dbReference type="ARBA" id="ARBA00022763"/>
    </source>
</evidence>
<dbReference type="SUPFAM" id="SSF47781">
    <property type="entry name" value="RuvA domain 2-like"/>
    <property type="match status" value="1"/>
</dbReference>
<dbReference type="InterPro" id="IPR004150">
    <property type="entry name" value="NAD_DNA_ligase_OB"/>
</dbReference>
<comment type="catalytic activity">
    <reaction evidence="12 14">
        <text>NAD(+) + (deoxyribonucleotide)n-3'-hydroxyl + 5'-phospho-(deoxyribonucleotide)m = (deoxyribonucleotide)n+m + AMP + beta-nicotinamide D-nucleotide.</text>
        <dbReference type="EC" id="6.5.1.2"/>
    </reaction>
</comment>
<dbReference type="FunFam" id="2.40.50.140:FF:000012">
    <property type="entry name" value="DNA ligase"/>
    <property type="match status" value="1"/>
</dbReference>
<feature type="active site" description="N6-AMP-lysine intermediate" evidence="14">
    <location>
        <position position="123"/>
    </location>
</feature>
<evidence type="ECO:0000313" key="16">
    <source>
        <dbReference type="EMBL" id="OHA01191.1"/>
    </source>
</evidence>
<dbReference type="InterPro" id="IPR010994">
    <property type="entry name" value="RuvA_2-like"/>
</dbReference>
<keyword evidence="5 14" id="KW-0235">DNA replication</keyword>
<evidence type="ECO:0000256" key="8">
    <source>
        <dbReference type="ARBA" id="ARBA00022833"/>
    </source>
</evidence>
<evidence type="ECO:0000259" key="15">
    <source>
        <dbReference type="PROSITE" id="PS50172"/>
    </source>
</evidence>
<keyword evidence="8 14" id="KW-0862">Zinc</keyword>
<dbReference type="SMART" id="SM00292">
    <property type="entry name" value="BRCT"/>
    <property type="match status" value="1"/>
</dbReference>
<dbReference type="InterPro" id="IPR012340">
    <property type="entry name" value="NA-bd_OB-fold"/>
</dbReference>
<dbReference type="Proteomes" id="UP000178710">
    <property type="component" value="Unassembled WGS sequence"/>
</dbReference>
<feature type="binding site" evidence="14">
    <location>
        <position position="456"/>
    </location>
    <ligand>
        <name>Zn(2+)</name>
        <dbReference type="ChEBI" id="CHEBI:29105"/>
    </ligand>
</feature>
<dbReference type="Pfam" id="PF12826">
    <property type="entry name" value="HHH_2"/>
    <property type="match status" value="1"/>
</dbReference>
<dbReference type="SMART" id="SM00532">
    <property type="entry name" value="LIGANc"/>
    <property type="match status" value="1"/>
</dbReference>
<dbReference type="PROSITE" id="PS01056">
    <property type="entry name" value="DNA_LIGASE_N2"/>
    <property type="match status" value="1"/>
</dbReference>
<gene>
    <name evidence="14" type="primary">ligA</name>
    <name evidence="16" type="ORF">A3C12_01590</name>
</gene>
<dbReference type="Pfam" id="PF03119">
    <property type="entry name" value="DNA_ligase_ZBD"/>
    <property type="match status" value="1"/>
</dbReference>
<dbReference type="PIRSF" id="PIRSF001604">
    <property type="entry name" value="LigA"/>
    <property type="match status" value="1"/>
</dbReference>
<organism evidence="16 17">
    <name type="scientific">Candidatus Sungbacteria bacterium RIFCSPHIGHO2_02_FULL_49_20</name>
    <dbReference type="NCBI Taxonomy" id="1802272"/>
    <lineage>
        <taxon>Bacteria</taxon>
        <taxon>Candidatus Sungiibacteriota</taxon>
    </lineage>
</organism>
<comment type="caution">
    <text evidence="14">Lacks conserved residue(s) required for the propagation of feature annotation.</text>
</comment>
<evidence type="ECO:0000256" key="13">
    <source>
        <dbReference type="ARBA" id="ARBA00060881"/>
    </source>
</evidence>
<evidence type="ECO:0000256" key="6">
    <source>
        <dbReference type="ARBA" id="ARBA00022723"/>
    </source>
</evidence>
<dbReference type="CDD" id="cd17748">
    <property type="entry name" value="BRCT_DNA_ligase_like"/>
    <property type="match status" value="1"/>
</dbReference>
<dbReference type="NCBIfam" id="TIGR00575">
    <property type="entry name" value="dnlj"/>
    <property type="match status" value="1"/>
</dbReference>
<evidence type="ECO:0000313" key="17">
    <source>
        <dbReference type="Proteomes" id="UP000178710"/>
    </source>
</evidence>
<dbReference type="Pfam" id="PF03120">
    <property type="entry name" value="OB_DNA_ligase"/>
    <property type="match status" value="1"/>
</dbReference>
<feature type="binding site" evidence="14">
    <location>
        <position position="144"/>
    </location>
    <ligand>
        <name>NAD(+)</name>
        <dbReference type="ChEBI" id="CHEBI:57540"/>
    </ligand>
</feature>
<dbReference type="InterPro" id="IPR004149">
    <property type="entry name" value="Znf_DNAligase_C4"/>
</dbReference>
<dbReference type="InterPro" id="IPR001679">
    <property type="entry name" value="DNA_ligase"/>
</dbReference>
<feature type="binding site" evidence="14">
    <location>
        <position position="206"/>
    </location>
    <ligand>
        <name>NAD(+)</name>
        <dbReference type="ChEBI" id="CHEBI:57540"/>
    </ligand>
</feature>
<dbReference type="SUPFAM" id="SSF52113">
    <property type="entry name" value="BRCT domain"/>
    <property type="match status" value="1"/>
</dbReference>
<keyword evidence="14" id="KW-0464">Manganese</keyword>
<keyword evidence="9 14" id="KW-0460">Magnesium</keyword>
<dbReference type="NCBIfam" id="NF005932">
    <property type="entry name" value="PRK07956.1"/>
    <property type="match status" value="1"/>
</dbReference>
<sequence length="696" mass="77212">MLTPLIMLSKIEARDRIKKLRNEIDYHRYLYHVLDRSEISDAANDSLKHELERLEGEFPDLVRPDSPTQRVGGAPLARFKKVPHRARMLSLNDAFSFEEMREWEERLRRLDPHIAFDYFAELKVDGFAISLEYENGILVRGSTRGDGSIGEDVTDNVKTVESVPLSLVDTAELKRVPHEISEILKQYPRVAKAVLNIPGRLEMRGEIYMTKAAFDAANREQKKKGEQLYVNPRNIAAGSIRQLDSKIAASRKLDFLAYDLLTDLGQETHEEEHLIAKVLGFKTVDLTERCKSLDDVVLFWRLVEKRRDKLPYMIDGIVVQLNRGADFEKLGIAGKAPRGAIAFKFEAEEATTILRDIIVQVGRTGVLTPVAVMDPVAVGGVTVSRATLHNQDEIDRLGVKIGDTVIIKRAGDVIPAVTGVLLRLRPKNAKSFKMPLMCPMCGSGVLRKSGEVAYRCANPHCAAVQREKLYHFASRKAFDIQGLGPKIIDVLIDQGLIRDAADLFALKKEDVAVLERFGEKSADNLITAISEKRIISFSRFIHALGIAYVGEETALDLAKRFGSLEKLSGASAGALEAMRDIGGVVAKSIVGWFSDARNKIFLKKLRNAGVSAEHEKVSHQKQALANKVFVLTGSLESISRGEAKAKIRDRGGEVSESVSKKTDYVVAGTDPGSKLDKARGLGVLIIDEKEFLRLLA</sequence>
<evidence type="ECO:0000256" key="3">
    <source>
        <dbReference type="ARBA" id="ARBA00013308"/>
    </source>
</evidence>
<dbReference type="FunFam" id="1.10.150.20:FF:000007">
    <property type="entry name" value="DNA ligase"/>
    <property type="match status" value="1"/>
</dbReference>
<dbReference type="Pfam" id="PF14520">
    <property type="entry name" value="HHH_5"/>
    <property type="match status" value="1"/>
</dbReference>
<evidence type="ECO:0000256" key="11">
    <source>
        <dbReference type="ARBA" id="ARBA00023204"/>
    </source>
</evidence>
<keyword evidence="10 14" id="KW-0520">NAD</keyword>
<feature type="binding site" evidence="14">
    <location>
        <begin position="90"/>
        <end position="91"/>
    </location>
    <ligand>
        <name>NAD(+)</name>
        <dbReference type="ChEBI" id="CHEBI:57540"/>
    </ligand>
</feature>
<dbReference type="InterPro" id="IPR033136">
    <property type="entry name" value="DNA_ligase_CS"/>
</dbReference>
<dbReference type="CDD" id="cd00114">
    <property type="entry name" value="LIGANc"/>
    <property type="match status" value="1"/>
</dbReference>
<dbReference type="Gene3D" id="3.30.470.30">
    <property type="entry name" value="DNA ligase/mRNA capping enzyme"/>
    <property type="match status" value="1"/>
</dbReference>
<feature type="binding site" evidence="14">
    <location>
        <position position="441"/>
    </location>
    <ligand>
        <name>Zn(2+)</name>
        <dbReference type="ChEBI" id="CHEBI:29105"/>
    </ligand>
</feature>
<keyword evidence="11 14" id="KW-0234">DNA repair</keyword>
<dbReference type="Gene3D" id="3.40.50.10190">
    <property type="entry name" value="BRCT domain"/>
    <property type="match status" value="1"/>
</dbReference>